<organism evidence="3 4">
    <name type="scientific">Streptomyces meridianus</name>
    <dbReference type="NCBI Taxonomy" id="2938945"/>
    <lineage>
        <taxon>Bacteria</taxon>
        <taxon>Bacillati</taxon>
        <taxon>Actinomycetota</taxon>
        <taxon>Actinomycetes</taxon>
        <taxon>Kitasatosporales</taxon>
        <taxon>Streptomycetaceae</taxon>
        <taxon>Streptomyces</taxon>
    </lineage>
</organism>
<reference evidence="3" key="1">
    <citation type="journal article" date="2023" name="Int. J. Syst. Evol. Microbiol.">
        <title>Streptomyces meridianus sp. nov. isolated from brackish water of the Tagus estuary in Alcochete, Portugal.</title>
        <authorList>
            <person name="Santos J.D.N."/>
            <person name="Klimek D."/>
            <person name="Calusinska M."/>
            <person name="Lobo Da Cunha A."/>
            <person name="Catita J."/>
            <person name="Goncalves H."/>
            <person name="Gonzalez I."/>
            <person name="Reyes F."/>
            <person name="Lage O.M."/>
        </authorList>
    </citation>
    <scope>NUCLEOTIDE SEQUENCE</scope>
    <source>
        <strain evidence="3">MTZ3.1</strain>
    </source>
</reference>
<keyword evidence="4" id="KW-1185">Reference proteome</keyword>
<proteinExistence type="predicted"/>
<name>A0ABT0X7B7_9ACTN</name>
<evidence type="ECO:0000256" key="1">
    <source>
        <dbReference type="SAM" id="MobiDB-lite"/>
    </source>
</evidence>
<dbReference type="Pfam" id="PF00581">
    <property type="entry name" value="Rhodanese"/>
    <property type="match status" value="1"/>
</dbReference>
<accession>A0ABT0X7B7</accession>
<dbReference type="InterPro" id="IPR050229">
    <property type="entry name" value="GlpE_sulfurtransferase"/>
</dbReference>
<dbReference type="CDD" id="cd00158">
    <property type="entry name" value="RHOD"/>
    <property type="match status" value="1"/>
</dbReference>
<sequence length="130" mass="13768">MFSRFFSRSSDRPSRPERVTAAEAHQRTGASAPGSPVLLDVRDLREWWVGHAPDAVHVPLADLQAGTSLPEAAQGRPVVAICRSGNRSQKAATLLAERGFDVVDVKGGMEAWQSAGLPVVDGRGGRGVVA</sequence>
<dbReference type="EMBL" id="JAMQGM010000029">
    <property type="protein sequence ID" value="MCM2578425.1"/>
    <property type="molecule type" value="Genomic_DNA"/>
</dbReference>
<dbReference type="InterPro" id="IPR036873">
    <property type="entry name" value="Rhodanese-like_dom_sf"/>
</dbReference>
<feature type="region of interest" description="Disordered" evidence="1">
    <location>
        <begin position="1"/>
        <end position="34"/>
    </location>
</feature>
<protein>
    <submittedName>
        <fullName evidence="3">Rhodanese-like domain-containing protein</fullName>
    </submittedName>
</protein>
<feature type="domain" description="Rhodanese" evidence="2">
    <location>
        <begin position="32"/>
        <end position="121"/>
    </location>
</feature>
<evidence type="ECO:0000313" key="3">
    <source>
        <dbReference type="EMBL" id="MCM2578425.1"/>
    </source>
</evidence>
<dbReference type="PANTHER" id="PTHR43031:SF1">
    <property type="entry name" value="PYRIDINE NUCLEOTIDE-DISULPHIDE OXIDOREDUCTASE"/>
    <property type="match status" value="1"/>
</dbReference>
<dbReference type="SMART" id="SM00450">
    <property type="entry name" value="RHOD"/>
    <property type="match status" value="1"/>
</dbReference>
<comment type="caution">
    <text evidence="3">The sequence shown here is derived from an EMBL/GenBank/DDBJ whole genome shotgun (WGS) entry which is preliminary data.</text>
</comment>
<evidence type="ECO:0000313" key="4">
    <source>
        <dbReference type="Proteomes" id="UP001167160"/>
    </source>
</evidence>
<dbReference type="InterPro" id="IPR001763">
    <property type="entry name" value="Rhodanese-like_dom"/>
</dbReference>
<gene>
    <name evidence="3" type="ORF">M1E25_13825</name>
</gene>
<dbReference type="PANTHER" id="PTHR43031">
    <property type="entry name" value="FAD-DEPENDENT OXIDOREDUCTASE"/>
    <property type="match status" value="1"/>
</dbReference>
<dbReference type="Proteomes" id="UP001167160">
    <property type="component" value="Unassembled WGS sequence"/>
</dbReference>
<feature type="compositionally biased region" description="Basic and acidic residues" evidence="1">
    <location>
        <begin position="9"/>
        <end position="26"/>
    </location>
</feature>
<evidence type="ECO:0000259" key="2">
    <source>
        <dbReference type="PROSITE" id="PS50206"/>
    </source>
</evidence>
<dbReference type="RefSeq" id="WP_251414972.1">
    <property type="nucleotide sequence ID" value="NZ_JAMQGM010000029.1"/>
</dbReference>
<dbReference type="PROSITE" id="PS50206">
    <property type="entry name" value="RHODANESE_3"/>
    <property type="match status" value="1"/>
</dbReference>
<dbReference type="Gene3D" id="3.40.250.10">
    <property type="entry name" value="Rhodanese-like domain"/>
    <property type="match status" value="1"/>
</dbReference>
<dbReference type="SUPFAM" id="SSF52821">
    <property type="entry name" value="Rhodanese/Cell cycle control phosphatase"/>
    <property type="match status" value="1"/>
</dbReference>